<organism evidence="3 4">
    <name type="scientific">Jiella endophytica</name>
    <dbReference type="NCBI Taxonomy" id="2558362"/>
    <lineage>
        <taxon>Bacteria</taxon>
        <taxon>Pseudomonadati</taxon>
        <taxon>Pseudomonadota</taxon>
        <taxon>Alphaproteobacteria</taxon>
        <taxon>Hyphomicrobiales</taxon>
        <taxon>Aurantimonadaceae</taxon>
        <taxon>Jiella</taxon>
    </lineage>
</organism>
<evidence type="ECO:0000256" key="1">
    <source>
        <dbReference type="SAM" id="MobiDB-lite"/>
    </source>
</evidence>
<dbReference type="AlphaFoldDB" id="A0A4Y8RJW4"/>
<dbReference type="OrthoDB" id="1522627at2"/>
<dbReference type="Proteomes" id="UP000298179">
    <property type="component" value="Unassembled WGS sequence"/>
</dbReference>
<feature type="signal peptide" evidence="2">
    <location>
        <begin position="1"/>
        <end position="31"/>
    </location>
</feature>
<reference evidence="3 4" key="1">
    <citation type="submission" date="2019-03" db="EMBL/GenBank/DDBJ databases">
        <title>Jiella endophytica sp. nov., a novel endophytic bacterium isolated from root of Ficus microcarpa Linn. f.</title>
        <authorList>
            <person name="Tuo L."/>
        </authorList>
    </citation>
    <scope>NUCLEOTIDE SEQUENCE [LARGE SCALE GENOMIC DNA]</scope>
    <source>
        <strain evidence="3 4">CBS5Q-3</strain>
    </source>
</reference>
<name>A0A4Y8RJW4_9HYPH</name>
<proteinExistence type="predicted"/>
<evidence type="ECO:0000313" key="4">
    <source>
        <dbReference type="Proteomes" id="UP000298179"/>
    </source>
</evidence>
<feature type="chain" id="PRO_5021335359" evidence="2">
    <location>
        <begin position="32"/>
        <end position="420"/>
    </location>
</feature>
<keyword evidence="2" id="KW-0732">Signal</keyword>
<comment type="caution">
    <text evidence="3">The sequence shown here is derived from an EMBL/GenBank/DDBJ whole genome shotgun (WGS) entry which is preliminary data.</text>
</comment>
<feature type="compositionally biased region" description="Low complexity" evidence="1">
    <location>
        <begin position="336"/>
        <end position="368"/>
    </location>
</feature>
<keyword evidence="4" id="KW-1185">Reference proteome</keyword>
<protein>
    <submittedName>
        <fullName evidence="3">Uncharacterized protein</fullName>
    </submittedName>
</protein>
<sequence>MMSRILRSCLAGAFAVLVAVAAISAPRPAAAAANVDPAWWNGEIARAEADADRLATIMRSKGTFSVGTLLNEVDVDIHSCHILSIMLGKDHLTPLLVAQPDPPQPDDEPGFAEGVESNSRSNWAHLARTYLAESDIERIRAWNLDCVGKFGITGRDHIREDSRRALVEVDGEAIRVLGNVEKGFYEELKAAIEENPGAKKIQLGSAGGSVGDAVKAGRYIRQRGLATELYNNCQSACSLVFLGGADRTIWSPYPELGFHRIASGGRAIPDDSDVYGQVRDYAFELGVDGNFVVAAMMKAGVKEMHHPFMDDLCAANVATWVQRTCFGTPPKGSEDAAPAPAQPAAEPSPPLQAELPPAENAAAAPGESGDTGLCADIRAQRQRLAAGNSRVAEALDATGTGYDAGSMVEIYDAMLRDHGC</sequence>
<evidence type="ECO:0000313" key="3">
    <source>
        <dbReference type="EMBL" id="TFF22821.1"/>
    </source>
</evidence>
<feature type="region of interest" description="Disordered" evidence="1">
    <location>
        <begin position="329"/>
        <end position="372"/>
    </location>
</feature>
<gene>
    <name evidence="3" type="ORF">E3C22_10155</name>
</gene>
<accession>A0A4Y8RJW4</accession>
<dbReference type="RefSeq" id="WP_134761923.1">
    <property type="nucleotide sequence ID" value="NZ_SOZD01000003.1"/>
</dbReference>
<dbReference type="EMBL" id="SOZD01000003">
    <property type="protein sequence ID" value="TFF22821.1"/>
    <property type="molecule type" value="Genomic_DNA"/>
</dbReference>
<evidence type="ECO:0000256" key="2">
    <source>
        <dbReference type="SAM" id="SignalP"/>
    </source>
</evidence>